<feature type="transmembrane region" description="Helical" evidence="5">
    <location>
        <begin position="252"/>
        <end position="272"/>
    </location>
</feature>
<name>A0A2H3DZR8_ARMGA</name>
<dbReference type="GO" id="GO:0004930">
    <property type="term" value="F:G protein-coupled receptor activity"/>
    <property type="evidence" value="ECO:0007669"/>
    <property type="project" value="TreeGrafter"/>
</dbReference>
<protein>
    <submittedName>
        <fullName evidence="6">Uncharacterized protein</fullName>
    </submittedName>
</protein>
<reference evidence="7" key="1">
    <citation type="journal article" date="2017" name="Nat. Ecol. Evol.">
        <title>Genome expansion and lineage-specific genetic innovations in the forest pathogenic fungi Armillaria.</title>
        <authorList>
            <person name="Sipos G."/>
            <person name="Prasanna A.N."/>
            <person name="Walter M.C."/>
            <person name="O'Connor E."/>
            <person name="Balint B."/>
            <person name="Krizsan K."/>
            <person name="Kiss B."/>
            <person name="Hess J."/>
            <person name="Varga T."/>
            <person name="Slot J."/>
            <person name="Riley R."/>
            <person name="Boka B."/>
            <person name="Rigling D."/>
            <person name="Barry K."/>
            <person name="Lee J."/>
            <person name="Mihaltcheva S."/>
            <person name="LaButti K."/>
            <person name="Lipzen A."/>
            <person name="Waldron R."/>
            <person name="Moloney N.M."/>
            <person name="Sperisen C."/>
            <person name="Kredics L."/>
            <person name="Vagvoelgyi C."/>
            <person name="Patrignani A."/>
            <person name="Fitzpatrick D."/>
            <person name="Nagy I."/>
            <person name="Doyle S."/>
            <person name="Anderson J.B."/>
            <person name="Grigoriev I.V."/>
            <person name="Gueldener U."/>
            <person name="Muensterkoetter M."/>
            <person name="Nagy L.G."/>
        </authorList>
    </citation>
    <scope>NUCLEOTIDE SEQUENCE [LARGE SCALE GENOMIC DNA]</scope>
    <source>
        <strain evidence="7">Ar21-2</strain>
    </source>
</reference>
<evidence type="ECO:0000256" key="3">
    <source>
        <dbReference type="ARBA" id="ARBA00022989"/>
    </source>
</evidence>
<dbReference type="InParanoid" id="A0A2H3DZR8"/>
<organism evidence="6 7">
    <name type="scientific">Armillaria gallica</name>
    <name type="common">Bulbous honey fungus</name>
    <name type="synonym">Armillaria bulbosa</name>
    <dbReference type="NCBI Taxonomy" id="47427"/>
    <lineage>
        <taxon>Eukaryota</taxon>
        <taxon>Fungi</taxon>
        <taxon>Dikarya</taxon>
        <taxon>Basidiomycota</taxon>
        <taxon>Agaricomycotina</taxon>
        <taxon>Agaricomycetes</taxon>
        <taxon>Agaricomycetidae</taxon>
        <taxon>Agaricales</taxon>
        <taxon>Marasmiineae</taxon>
        <taxon>Physalacriaceae</taxon>
        <taxon>Armillaria</taxon>
    </lineage>
</organism>
<keyword evidence="2 5" id="KW-0812">Transmembrane</keyword>
<dbReference type="OrthoDB" id="100006at2759"/>
<feature type="transmembrane region" description="Helical" evidence="5">
    <location>
        <begin position="136"/>
        <end position="155"/>
    </location>
</feature>
<evidence type="ECO:0000256" key="1">
    <source>
        <dbReference type="ARBA" id="ARBA00004141"/>
    </source>
</evidence>
<accession>A0A2H3DZR8</accession>
<feature type="transmembrane region" description="Helical" evidence="5">
    <location>
        <begin position="60"/>
        <end position="83"/>
    </location>
</feature>
<dbReference type="GO" id="GO:0007189">
    <property type="term" value="P:adenylate cyclase-activating G protein-coupled receptor signaling pathway"/>
    <property type="evidence" value="ECO:0007669"/>
    <property type="project" value="TreeGrafter"/>
</dbReference>
<evidence type="ECO:0000256" key="2">
    <source>
        <dbReference type="ARBA" id="ARBA00022692"/>
    </source>
</evidence>
<proteinExistence type="predicted"/>
<dbReference type="OMA" id="YLGYNQY"/>
<sequence>MSSPPTSFDFGTRLGLVFVVEVASLSATAVVSLLAFICYSAVKAQPKGLRSWAVSTHIHYYFVNLLACDLIQAIGEIMDIRWIAEASVTEGPFCTAQGIFKQLGDLGVALSTMSIAIHTFLVLVFRCYSQPKVAPLVVALIWTFLALVIGVSLAVHHRERYYGNTHYWCWITTGYRIEQIALEYGWVWFAACVNIMCYAMIALVLKGIVLVDGYKIRLRRKSDASGVDSDIDGKIGMNHSIQRSNAIAMQMLFYPAVYLAAIFPMSLVRWLSFFGVKVPFIATAFASILFSSSGILNVTLFTLTRPGLVLNRGPSNSQRSCEHHGSMLSPGVLQPGYGHPPVSPRTLAEDSIQEEGWKCSHTEPGGVEVITLDIINTRGVSTFREI</sequence>
<dbReference type="GO" id="GO:0005886">
    <property type="term" value="C:plasma membrane"/>
    <property type="evidence" value="ECO:0007669"/>
    <property type="project" value="TreeGrafter"/>
</dbReference>
<evidence type="ECO:0000313" key="7">
    <source>
        <dbReference type="Proteomes" id="UP000217790"/>
    </source>
</evidence>
<keyword evidence="7" id="KW-1185">Reference proteome</keyword>
<feature type="transmembrane region" description="Helical" evidence="5">
    <location>
        <begin position="103"/>
        <end position="124"/>
    </location>
</feature>
<feature type="transmembrane region" description="Helical" evidence="5">
    <location>
        <begin position="186"/>
        <end position="211"/>
    </location>
</feature>
<dbReference type="PANTHER" id="PTHR23112:SF37">
    <property type="entry name" value="G PROTEIN-COUPLED RECEPTOR GPR1"/>
    <property type="match status" value="1"/>
</dbReference>
<gene>
    <name evidence="6" type="ORF">ARMGADRAFT_1080148</name>
</gene>
<evidence type="ECO:0000256" key="4">
    <source>
        <dbReference type="ARBA" id="ARBA00023136"/>
    </source>
</evidence>
<dbReference type="SUPFAM" id="SSF81321">
    <property type="entry name" value="Family A G protein-coupled receptor-like"/>
    <property type="match status" value="1"/>
</dbReference>
<dbReference type="AlphaFoldDB" id="A0A2H3DZR8"/>
<keyword evidence="4 5" id="KW-0472">Membrane</keyword>
<evidence type="ECO:0000313" key="6">
    <source>
        <dbReference type="EMBL" id="PBK92946.1"/>
    </source>
</evidence>
<dbReference type="Gene3D" id="1.20.1070.10">
    <property type="entry name" value="Rhodopsin 7-helix transmembrane proteins"/>
    <property type="match status" value="1"/>
</dbReference>
<keyword evidence="3 5" id="KW-1133">Transmembrane helix</keyword>
<dbReference type="EMBL" id="KZ293657">
    <property type="protein sequence ID" value="PBK92946.1"/>
    <property type="molecule type" value="Genomic_DNA"/>
</dbReference>
<feature type="transmembrane region" description="Helical" evidence="5">
    <location>
        <begin position="278"/>
        <end position="303"/>
    </location>
</feature>
<dbReference type="PANTHER" id="PTHR23112">
    <property type="entry name" value="G PROTEIN-COUPLED RECEPTOR 157-RELATED"/>
    <property type="match status" value="1"/>
</dbReference>
<dbReference type="STRING" id="47427.A0A2H3DZR8"/>
<evidence type="ECO:0000256" key="5">
    <source>
        <dbReference type="SAM" id="Phobius"/>
    </source>
</evidence>
<dbReference type="Proteomes" id="UP000217790">
    <property type="component" value="Unassembled WGS sequence"/>
</dbReference>
<comment type="subcellular location">
    <subcellularLocation>
        <location evidence="1">Membrane</location>
        <topology evidence="1">Multi-pass membrane protein</topology>
    </subcellularLocation>
</comment>
<feature type="transmembrane region" description="Helical" evidence="5">
    <location>
        <begin position="14"/>
        <end position="39"/>
    </location>
</feature>